<dbReference type="HOGENOM" id="CLU_1519298_0_0_1"/>
<name>R7TKK9_CAPTE</name>
<reference evidence="3" key="3">
    <citation type="submission" date="2015-06" db="UniProtKB">
        <authorList>
            <consortium name="EnsemblMetazoa"/>
        </authorList>
    </citation>
    <scope>IDENTIFICATION</scope>
</reference>
<feature type="chain" id="PRO_5008787096" evidence="1">
    <location>
        <begin position="17"/>
        <end position="177"/>
    </location>
</feature>
<feature type="signal peptide" evidence="1">
    <location>
        <begin position="1"/>
        <end position="16"/>
    </location>
</feature>
<sequence length="177" mass="19568">MIPGAVILALIALCQGGVLPPMCNHTVPSGRVESYTWPVEAFTLDFNKSPVEMAMTISADQIYFFVFKPSGITFFEKINTNQSKYKMSLNGFWCAVLDGLLQFGSGQTVGHRILYKSNDPYQGRIQVSAITCSQGRATLKCPCQPTTRKLGNRSRENRDEMRSCRSATAADAEIIDD</sequence>
<evidence type="ECO:0000313" key="3">
    <source>
        <dbReference type="EnsemblMetazoa" id="CapteP189676"/>
    </source>
</evidence>
<dbReference type="EMBL" id="KB309457">
    <property type="protein sequence ID" value="ELT94318.1"/>
    <property type="molecule type" value="Genomic_DNA"/>
</dbReference>
<dbReference type="Proteomes" id="UP000014760">
    <property type="component" value="Unassembled WGS sequence"/>
</dbReference>
<reference evidence="2 4" key="2">
    <citation type="journal article" date="2013" name="Nature">
        <title>Insights into bilaterian evolution from three spiralian genomes.</title>
        <authorList>
            <person name="Simakov O."/>
            <person name="Marletaz F."/>
            <person name="Cho S.J."/>
            <person name="Edsinger-Gonzales E."/>
            <person name="Havlak P."/>
            <person name="Hellsten U."/>
            <person name="Kuo D.H."/>
            <person name="Larsson T."/>
            <person name="Lv J."/>
            <person name="Arendt D."/>
            <person name="Savage R."/>
            <person name="Osoegawa K."/>
            <person name="de Jong P."/>
            <person name="Grimwood J."/>
            <person name="Chapman J.A."/>
            <person name="Shapiro H."/>
            <person name="Aerts A."/>
            <person name="Otillar R.P."/>
            <person name="Terry A.Y."/>
            <person name="Boore J.L."/>
            <person name="Grigoriev I.V."/>
            <person name="Lindberg D.R."/>
            <person name="Seaver E.C."/>
            <person name="Weisblat D.A."/>
            <person name="Putnam N.H."/>
            <person name="Rokhsar D.S."/>
        </authorList>
    </citation>
    <scope>NUCLEOTIDE SEQUENCE</scope>
    <source>
        <strain evidence="2 4">I ESC-2004</strain>
    </source>
</reference>
<organism evidence="2">
    <name type="scientific">Capitella teleta</name>
    <name type="common">Polychaete worm</name>
    <dbReference type="NCBI Taxonomy" id="283909"/>
    <lineage>
        <taxon>Eukaryota</taxon>
        <taxon>Metazoa</taxon>
        <taxon>Spiralia</taxon>
        <taxon>Lophotrochozoa</taxon>
        <taxon>Annelida</taxon>
        <taxon>Polychaeta</taxon>
        <taxon>Sedentaria</taxon>
        <taxon>Scolecida</taxon>
        <taxon>Capitellidae</taxon>
        <taxon>Capitella</taxon>
    </lineage>
</organism>
<gene>
    <name evidence="2" type="ORF">CAPTEDRAFT_189676</name>
</gene>
<dbReference type="EnsemblMetazoa" id="CapteT189676">
    <property type="protein sequence ID" value="CapteP189676"/>
    <property type="gene ID" value="CapteG189676"/>
</dbReference>
<keyword evidence="4" id="KW-1185">Reference proteome</keyword>
<dbReference type="AlphaFoldDB" id="R7TKK9"/>
<proteinExistence type="predicted"/>
<evidence type="ECO:0000256" key="1">
    <source>
        <dbReference type="SAM" id="SignalP"/>
    </source>
</evidence>
<dbReference type="EMBL" id="AMQN01012343">
    <property type="status" value="NOT_ANNOTATED_CDS"/>
    <property type="molecule type" value="Genomic_DNA"/>
</dbReference>
<evidence type="ECO:0000313" key="4">
    <source>
        <dbReference type="Proteomes" id="UP000014760"/>
    </source>
</evidence>
<evidence type="ECO:0000313" key="2">
    <source>
        <dbReference type="EMBL" id="ELT94318.1"/>
    </source>
</evidence>
<keyword evidence="1" id="KW-0732">Signal</keyword>
<protein>
    <submittedName>
        <fullName evidence="2 3">Uncharacterized protein</fullName>
    </submittedName>
</protein>
<accession>R7TKK9</accession>
<reference evidence="4" key="1">
    <citation type="submission" date="2012-12" db="EMBL/GenBank/DDBJ databases">
        <authorList>
            <person name="Hellsten U."/>
            <person name="Grimwood J."/>
            <person name="Chapman J.A."/>
            <person name="Shapiro H."/>
            <person name="Aerts A."/>
            <person name="Otillar R.P."/>
            <person name="Terry A.Y."/>
            <person name="Boore J.L."/>
            <person name="Simakov O."/>
            <person name="Marletaz F."/>
            <person name="Cho S.-J."/>
            <person name="Edsinger-Gonzales E."/>
            <person name="Havlak P."/>
            <person name="Kuo D.-H."/>
            <person name="Larsson T."/>
            <person name="Lv J."/>
            <person name="Arendt D."/>
            <person name="Savage R."/>
            <person name="Osoegawa K."/>
            <person name="de Jong P."/>
            <person name="Lindberg D.R."/>
            <person name="Seaver E.C."/>
            <person name="Weisblat D.A."/>
            <person name="Putnam N.H."/>
            <person name="Grigoriev I.V."/>
            <person name="Rokhsar D.S."/>
        </authorList>
    </citation>
    <scope>NUCLEOTIDE SEQUENCE</scope>
    <source>
        <strain evidence="4">I ESC-2004</strain>
    </source>
</reference>